<protein>
    <submittedName>
        <fullName evidence="2">Vacuolar protein sorting-associated protein 33B</fullName>
    </submittedName>
</protein>
<dbReference type="Proteomes" id="UP000887579">
    <property type="component" value="Unplaced"/>
</dbReference>
<sequence length="597" mass="67591">MDDFDDFAMVTQLTRRELIHVLESIIGTKELVVEQSLMRPLDKVASMSFLKEHNCLRVQQLYLDRLISWDPNLENRVFLIRPSLTNVRKVCELIKAEPNVRYSAIFVDRKQNICDLEFEKQGVYGNIESYELNLSFIPLESDLFSLELPADIPRSSRTDYQAMARCLWQLQSLYGAIPNQFAIGQAAIDCQKVFQRICHDMKEPAATANQPISHLFLFDRSIDLVSVLLTGLTYESMLNDVFKYSCGKIVFGEAVDAKLKQKSEGKKVIPLNNSDAIFSVVRNRHMSQVFPFLSARAKTLQESFDKASAMNKVEEVKDFISNQLRQLKQNHKLLELHICACEVLLETSKGSDRYGIEHAIVRREADANIVMEHLELAICKQQNPWAVLQLACLWSICEDGLLSKHFHAFRTLFLHACGYDYLTVFYYLQSNGLLIEKSTPSAKTSIGGSGSFKINSNFKELSRKTSFSHLTKSLRLTTTSDILFDPKSPNPNPSYVFSDAYSPIACQIVSQTVADGWSTPKLQKVFGPEIPISSSLNPVKPDNRIKKALLVAFIGGVTFAEVAALRQFAQNSNFRIIVVASHVLNREEFLKSFVEIV</sequence>
<accession>A0AC34F6P5</accession>
<evidence type="ECO:0000313" key="2">
    <source>
        <dbReference type="WBParaSite" id="ES5_v2.g12826.t1"/>
    </source>
</evidence>
<dbReference type="WBParaSite" id="ES5_v2.g12826.t1">
    <property type="protein sequence ID" value="ES5_v2.g12826.t1"/>
    <property type="gene ID" value="ES5_v2.g12826"/>
</dbReference>
<evidence type="ECO:0000313" key="1">
    <source>
        <dbReference type="Proteomes" id="UP000887579"/>
    </source>
</evidence>
<organism evidence="1 2">
    <name type="scientific">Panagrolaimus sp. ES5</name>
    <dbReference type="NCBI Taxonomy" id="591445"/>
    <lineage>
        <taxon>Eukaryota</taxon>
        <taxon>Metazoa</taxon>
        <taxon>Ecdysozoa</taxon>
        <taxon>Nematoda</taxon>
        <taxon>Chromadorea</taxon>
        <taxon>Rhabditida</taxon>
        <taxon>Tylenchina</taxon>
        <taxon>Panagrolaimomorpha</taxon>
        <taxon>Panagrolaimoidea</taxon>
        <taxon>Panagrolaimidae</taxon>
        <taxon>Panagrolaimus</taxon>
    </lineage>
</organism>
<reference evidence="2" key="1">
    <citation type="submission" date="2022-11" db="UniProtKB">
        <authorList>
            <consortium name="WormBaseParasite"/>
        </authorList>
    </citation>
    <scope>IDENTIFICATION</scope>
</reference>
<name>A0AC34F6P5_9BILA</name>
<proteinExistence type="predicted"/>